<dbReference type="Proteomes" id="UP000293846">
    <property type="component" value="Unassembled WGS sequence"/>
</dbReference>
<evidence type="ECO:0000313" key="6">
    <source>
        <dbReference type="Proteomes" id="UP000293846"/>
    </source>
</evidence>
<dbReference type="Pfam" id="PF12833">
    <property type="entry name" value="HTH_18"/>
    <property type="match status" value="1"/>
</dbReference>
<dbReference type="PROSITE" id="PS01124">
    <property type="entry name" value="HTH_ARAC_FAMILY_2"/>
    <property type="match status" value="1"/>
</dbReference>
<keyword evidence="2" id="KW-0238">DNA-binding</keyword>
<dbReference type="PANTHER" id="PTHR47504:SF5">
    <property type="entry name" value="RIGHT ORIGIN-BINDING PROTEIN"/>
    <property type="match status" value="1"/>
</dbReference>
<accession>A0A4R1ATW6</accession>
<sequence>MDSIQNMNRALAYIEANLDDEIDFQLVARIACCSEHQFNRLFSFLAGIGLAEYIRNRRLTLAAIELHTNDVKVIDVAIKYGYSSPDSFSRSFQNLHGITPSMAKENGSLLKAYPPMTFQLTIKGGAEMNFHFVEKKAFKIVGVKEIVDTTDGEFYPEIWNKLENDDLLNRLQCFSNTDFPEILHVSANIKANSRDYYIAVATTKDATHEFTTLEIPAVTWVVFKTSGPQPETMLKTWERIYAEWLPSSGYELAESIEFVRDLNDPTDLSANQIWIPVKRRN</sequence>
<organism evidence="5 6">
    <name type="scientific">Cytobacillus praedii</name>
    <dbReference type="NCBI Taxonomy" id="1742358"/>
    <lineage>
        <taxon>Bacteria</taxon>
        <taxon>Bacillati</taxon>
        <taxon>Bacillota</taxon>
        <taxon>Bacilli</taxon>
        <taxon>Bacillales</taxon>
        <taxon>Bacillaceae</taxon>
        <taxon>Cytobacillus</taxon>
    </lineage>
</organism>
<gene>
    <name evidence="5" type="ORF">E0Y62_24065</name>
</gene>
<dbReference type="Gene3D" id="3.20.80.10">
    <property type="entry name" value="Regulatory factor, effector binding domain"/>
    <property type="match status" value="1"/>
</dbReference>
<dbReference type="STRING" id="1742358.GCA_001439605_03497"/>
<dbReference type="InterPro" id="IPR010499">
    <property type="entry name" value="AraC_E-bd"/>
</dbReference>
<evidence type="ECO:0000313" key="5">
    <source>
        <dbReference type="EMBL" id="TCJ01425.1"/>
    </source>
</evidence>
<dbReference type="Gene3D" id="1.10.10.60">
    <property type="entry name" value="Homeodomain-like"/>
    <property type="match status" value="2"/>
</dbReference>
<comment type="caution">
    <text evidence="5">The sequence shown here is derived from an EMBL/GenBank/DDBJ whole genome shotgun (WGS) entry which is preliminary data.</text>
</comment>
<keyword evidence="6" id="KW-1185">Reference proteome</keyword>
<dbReference type="PROSITE" id="PS00041">
    <property type="entry name" value="HTH_ARAC_FAMILY_1"/>
    <property type="match status" value="1"/>
</dbReference>
<proteinExistence type="predicted"/>
<evidence type="ECO:0000256" key="1">
    <source>
        <dbReference type="ARBA" id="ARBA00023015"/>
    </source>
</evidence>
<dbReference type="EMBL" id="SJTH01000063">
    <property type="protein sequence ID" value="TCJ01425.1"/>
    <property type="molecule type" value="Genomic_DNA"/>
</dbReference>
<dbReference type="RefSeq" id="WP_057767795.1">
    <property type="nucleotide sequence ID" value="NZ_LMBX01000034.1"/>
</dbReference>
<dbReference type="InterPro" id="IPR018060">
    <property type="entry name" value="HTH_AraC"/>
</dbReference>
<dbReference type="InterPro" id="IPR020449">
    <property type="entry name" value="Tscrpt_reg_AraC-type_HTH"/>
</dbReference>
<dbReference type="Pfam" id="PF06445">
    <property type="entry name" value="GyrI-like"/>
    <property type="match status" value="1"/>
</dbReference>
<dbReference type="AlphaFoldDB" id="A0A4R1ATW6"/>
<name>A0A4R1ATW6_9BACI</name>
<dbReference type="PRINTS" id="PR00032">
    <property type="entry name" value="HTHARAC"/>
</dbReference>
<dbReference type="PANTHER" id="PTHR47504">
    <property type="entry name" value="RIGHT ORIGIN-BINDING PROTEIN"/>
    <property type="match status" value="1"/>
</dbReference>
<dbReference type="InterPro" id="IPR050959">
    <property type="entry name" value="MarA-like"/>
</dbReference>
<dbReference type="SUPFAM" id="SSF46689">
    <property type="entry name" value="Homeodomain-like"/>
    <property type="match status" value="2"/>
</dbReference>
<dbReference type="SMART" id="SM00342">
    <property type="entry name" value="HTH_ARAC"/>
    <property type="match status" value="1"/>
</dbReference>
<dbReference type="GO" id="GO:0003700">
    <property type="term" value="F:DNA-binding transcription factor activity"/>
    <property type="evidence" value="ECO:0007669"/>
    <property type="project" value="InterPro"/>
</dbReference>
<dbReference type="OrthoDB" id="9801123at2"/>
<evidence type="ECO:0000256" key="3">
    <source>
        <dbReference type="ARBA" id="ARBA00023163"/>
    </source>
</evidence>
<protein>
    <submittedName>
        <fullName evidence="5">AraC family transcriptional regulator</fullName>
    </submittedName>
</protein>
<keyword evidence="1" id="KW-0805">Transcription regulation</keyword>
<dbReference type="SUPFAM" id="SSF55136">
    <property type="entry name" value="Probable bacterial effector-binding domain"/>
    <property type="match status" value="1"/>
</dbReference>
<reference evidence="5 6" key="1">
    <citation type="submission" date="2019-03" db="EMBL/GenBank/DDBJ databases">
        <authorList>
            <person name="Jensen L."/>
            <person name="Storgaard J."/>
            <person name="Sulaj E."/>
            <person name="Schramm A."/>
            <person name="Marshall I.P.G."/>
        </authorList>
    </citation>
    <scope>NUCLEOTIDE SEQUENCE [LARGE SCALE GENOMIC DNA]</scope>
    <source>
        <strain evidence="5 6">2017H2G3</strain>
    </source>
</reference>
<dbReference type="GO" id="GO:0043565">
    <property type="term" value="F:sequence-specific DNA binding"/>
    <property type="evidence" value="ECO:0007669"/>
    <property type="project" value="InterPro"/>
</dbReference>
<dbReference type="InterPro" id="IPR029442">
    <property type="entry name" value="GyrI-like"/>
</dbReference>
<dbReference type="InterPro" id="IPR018062">
    <property type="entry name" value="HTH_AraC-typ_CS"/>
</dbReference>
<feature type="domain" description="HTH araC/xylS-type" evidence="4">
    <location>
        <begin position="8"/>
        <end position="106"/>
    </location>
</feature>
<evidence type="ECO:0000256" key="2">
    <source>
        <dbReference type="ARBA" id="ARBA00023125"/>
    </source>
</evidence>
<dbReference type="InterPro" id="IPR011256">
    <property type="entry name" value="Reg_factor_effector_dom_sf"/>
</dbReference>
<dbReference type="SMART" id="SM00871">
    <property type="entry name" value="AraC_E_bind"/>
    <property type="match status" value="1"/>
</dbReference>
<evidence type="ECO:0000259" key="4">
    <source>
        <dbReference type="PROSITE" id="PS01124"/>
    </source>
</evidence>
<dbReference type="InterPro" id="IPR009057">
    <property type="entry name" value="Homeodomain-like_sf"/>
</dbReference>
<keyword evidence="3" id="KW-0804">Transcription</keyword>